<dbReference type="Gene3D" id="3.40.30.10">
    <property type="entry name" value="Glutaredoxin"/>
    <property type="match status" value="1"/>
</dbReference>
<protein>
    <recommendedName>
        <fullName evidence="7">Thioredoxin domain-containing protein</fullName>
    </recommendedName>
</protein>
<evidence type="ECO:0000256" key="5">
    <source>
        <dbReference type="SAM" id="MobiDB-lite"/>
    </source>
</evidence>
<evidence type="ECO:0000313" key="8">
    <source>
        <dbReference type="EMBL" id="SOS75700.1"/>
    </source>
</evidence>
<keyword evidence="6" id="KW-0732">Signal</keyword>
<evidence type="ECO:0000256" key="2">
    <source>
        <dbReference type="ARBA" id="ARBA00022748"/>
    </source>
</evidence>
<keyword evidence="2" id="KW-0201">Cytochrome c-type biogenesis</keyword>
<feature type="domain" description="Thioredoxin" evidence="7">
    <location>
        <begin position="322"/>
        <end position="471"/>
    </location>
</feature>
<dbReference type="InterPro" id="IPR036249">
    <property type="entry name" value="Thioredoxin-like_sf"/>
</dbReference>
<feature type="compositionally biased region" description="Basic and acidic residues" evidence="5">
    <location>
        <begin position="454"/>
        <end position="467"/>
    </location>
</feature>
<evidence type="ECO:0000259" key="7">
    <source>
        <dbReference type="PROSITE" id="PS51352"/>
    </source>
</evidence>
<dbReference type="Pfam" id="PF08534">
    <property type="entry name" value="Redoxin"/>
    <property type="match status" value="1"/>
</dbReference>
<feature type="region of interest" description="Disordered" evidence="5">
    <location>
        <begin position="454"/>
        <end position="481"/>
    </location>
</feature>
<dbReference type="InterPro" id="IPR013740">
    <property type="entry name" value="Redoxin"/>
</dbReference>
<proteinExistence type="predicted"/>
<name>A0A2H1YJW6_9FLAO</name>
<dbReference type="PANTHER" id="PTHR42852">
    <property type="entry name" value="THIOL:DISULFIDE INTERCHANGE PROTEIN DSBE"/>
    <property type="match status" value="1"/>
</dbReference>
<dbReference type="AlphaFoldDB" id="A0A2H1YJW6"/>
<evidence type="ECO:0000256" key="4">
    <source>
        <dbReference type="ARBA" id="ARBA00023284"/>
    </source>
</evidence>
<evidence type="ECO:0000256" key="3">
    <source>
        <dbReference type="ARBA" id="ARBA00023157"/>
    </source>
</evidence>
<feature type="compositionally biased region" description="Acidic residues" evidence="5">
    <location>
        <begin position="468"/>
        <end position="481"/>
    </location>
</feature>
<comment type="subcellular location">
    <subcellularLocation>
        <location evidence="1">Cell envelope</location>
    </subcellularLocation>
</comment>
<evidence type="ECO:0000256" key="1">
    <source>
        <dbReference type="ARBA" id="ARBA00004196"/>
    </source>
</evidence>
<gene>
    <name evidence="8" type="ORF">TNO020_70005</name>
</gene>
<organism evidence="8 9">
    <name type="scientific">Tenacibaculum piscium</name>
    <dbReference type="NCBI Taxonomy" id="1458515"/>
    <lineage>
        <taxon>Bacteria</taxon>
        <taxon>Pseudomonadati</taxon>
        <taxon>Bacteroidota</taxon>
        <taxon>Flavobacteriia</taxon>
        <taxon>Flavobacteriales</taxon>
        <taxon>Flavobacteriaceae</taxon>
        <taxon>Tenacibaculum</taxon>
    </lineage>
</organism>
<reference evidence="9" key="1">
    <citation type="submission" date="2017-11" db="EMBL/GenBank/DDBJ databases">
        <authorList>
            <person name="Duchaud E."/>
        </authorList>
    </citation>
    <scope>NUCLEOTIDE SEQUENCE [LARGE SCALE GENOMIC DNA]</scope>
    <source>
        <strain evidence="9">Tenacibaculum sp. TNO020</strain>
    </source>
</reference>
<keyword evidence="4" id="KW-0676">Redox-active center</keyword>
<keyword evidence="3" id="KW-1015">Disulfide bond</keyword>
<dbReference type="InterPro" id="IPR013766">
    <property type="entry name" value="Thioredoxin_domain"/>
</dbReference>
<dbReference type="CDD" id="cd02966">
    <property type="entry name" value="TlpA_like_family"/>
    <property type="match status" value="1"/>
</dbReference>
<keyword evidence="9" id="KW-1185">Reference proteome</keyword>
<feature type="chain" id="PRO_5013957548" description="Thioredoxin domain-containing protein" evidence="6">
    <location>
        <begin position="19"/>
        <end position="481"/>
    </location>
</feature>
<dbReference type="InterPro" id="IPR050553">
    <property type="entry name" value="Thioredoxin_ResA/DsbE_sf"/>
</dbReference>
<evidence type="ECO:0000256" key="6">
    <source>
        <dbReference type="SAM" id="SignalP"/>
    </source>
</evidence>
<evidence type="ECO:0000313" key="9">
    <source>
        <dbReference type="Proteomes" id="UP000234211"/>
    </source>
</evidence>
<dbReference type="PANTHER" id="PTHR42852:SF6">
    <property type="entry name" value="THIOL:DISULFIDE INTERCHANGE PROTEIN DSBE"/>
    <property type="match status" value="1"/>
</dbReference>
<dbReference type="EMBL" id="OENF01000042">
    <property type="protein sequence ID" value="SOS75700.1"/>
    <property type="molecule type" value="Genomic_DNA"/>
</dbReference>
<dbReference type="GO" id="GO:0017004">
    <property type="term" value="P:cytochrome complex assembly"/>
    <property type="evidence" value="ECO:0007669"/>
    <property type="project" value="UniProtKB-KW"/>
</dbReference>
<sequence>MMKKLLAIFVLTTSIVSAQYTVKGTMTPPEKSDWVYLHKLQGAKSKFISNTTIKSNTIVVGGEKQVLGKFEFTLPENATPGVYRATYRNKGNGFVDFYFNKENIEFIFNPKYPEQSVVFTASRENKLYSEYLQAYALVQNKIDENQVAYIKNGNKETKKAYRNDVKKLEDIQEIYENKSEGMLVHNFIKASQRYNPSSPMDNMDEYLSSTVHHFFKYIDFKNDALYNSSFLVDRIADYVFYLNFSENQVLQQKLLKESITKVMDELPNVKLKKAVTEFLITSLADKRNGEVVDWVFETYYDKLPEEEIDEKFKKEKIQLLRATIGRIAPDFSWKEEGKDFKLSTLNDAEQYLLVFWSTSCPHCTKDIPKLHNYIKEKHEEVSVITFGIEDTELDWNEFIKNLPYSHNAVGTHPTYKFDNETVRKYNLLGTPTYFVLDKDKKIVAMPNQLVDVKNYFDKEKENQQEQDKEQDENEDEDEDED</sequence>
<dbReference type="Proteomes" id="UP000234211">
    <property type="component" value="Unassembled WGS sequence"/>
</dbReference>
<dbReference type="GO" id="GO:0030313">
    <property type="term" value="C:cell envelope"/>
    <property type="evidence" value="ECO:0007669"/>
    <property type="project" value="UniProtKB-SubCell"/>
</dbReference>
<dbReference type="SUPFAM" id="SSF52833">
    <property type="entry name" value="Thioredoxin-like"/>
    <property type="match status" value="1"/>
</dbReference>
<dbReference type="GO" id="GO:0016491">
    <property type="term" value="F:oxidoreductase activity"/>
    <property type="evidence" value="ECO:0007669"/>
    <property type="project" value="InterPro"/>
</dbReference>
<dbReference type="PROSITE" id="PS51352">
    <property type="entry name" value="THIOREDOXIN_2"/>
    <property type="match status" value="1"/>
</dbReference>
<accession>A0A2H1YJW6</accession>
<feature type="signal peptide" evidence="6">
    <location>
        <begin position="1"/>
        <end position="18"/>
    </location>
</feature>